<evidence type="ECO:0000256" key="4">
    <source>
        <dbReference type="SAM" id="Phobius"/>
    </source>
</evidence>
<protein>
    <recommendedName>
        <fullName evidence="5">Teneurin TTR-like domain-containing protein</fullName>
    </recommendedName>
</protein>
<dbReference type="Gene3D" id="2.60.40.1120">
    <property type="entry name" value="Carboxypeptidase-like, regulatory domain"/>
    <property type="match status" value="1"/>
</dbReference>
<dbReference type="SUPFAM" id="SSF49464">
    <property type="entry name" value="Carboxypeptidase regulatory domain-like"/>
    <property type="match status" value="1"/>
</dbReference>
<dbReference type="Pfam" id="PF25020">
    <property type="entry name" value="TTR_TEN1-4"/>
    <property type="match status" value="1"/>
</dbReference>
<dbReference type="InterPro" id="IPR013783">
    <property type="entry name" value="Ig-like_fold"/>
</dbReference>
<proteinExistence type="predicted"/>
<dbReference type="PANTHER" id="PTHR11219">
    <property type="entry name" value="TENEURIN AND N-ACETYLGLUCOSAMINE-1-PHOSPHODIESTER ALPHA-N-ACETYLGLUCOSAMINIDASE"/>
    <property type="match status" value="1"/>
</dbReference>
<dbReference type="InterPro" id="IPR051216">
    <property type="entry name" value="Teneurin"/>
</dbReference>
<sequence>MYIDTDGGANSGPTGCSATVQDASGSQTLSGIDYQVHIDTTQDTTGATVNAVTLATCSNNAWGSPAPVESGARKLASTTAAGKITEHIEAAIPMAQLGVKPGQYLTLNVGASGDYLISPVSGQGNGSIGLTVPNPQASSATPVPLMSAALIAALAAAMAVAGWWGIKTGRIKDNAVVAICTIVLASSALVTGVVSAANALSKLSIHDTSIADWAGISALATDPEGDNVLNTPDLMALYGAFSDGQLFIRIDANAGRTDSGGPVVSGNRDLSPFEKASDLPRFVSVPGLTAQVHADWKYQVRAVDSQGTPVAVEVVGASTPAGVTISGAAPEQMVRWAPSTTGMHRITLLARDGNGKTQTQQFLLGVNDDGKLPPDPKTRATPLPPNVLTSFKDSTKFLYDDTDPIQKDVAAGTIDPIRAAVLRGRILDKNGNPLAGATIKIQGHPEYGYTQTRVDGWFDMAVNGGGWLTVHVEKTGYLSAQRKVNTPWRDWAFADDVVLIPFDNQYSQIDLTRNELQTYWGGENTDYRGARRTTIVFPAGTKAVAEMADGSTQNLEQLTVRVSEYTIGENGPQTMPGVAHHRGLHLGRQLLCR</sequence>
<dbReference type="SUPFAM" id="SSF49313">
    <property type="entry name" value="Cadherin-like"/>
    <property type="match status" value="1"/>
</dbReference>
<keyword evidence="2" id="KW-0677">Repeat</keyword>
<keyword evidence="3" id="KW-1015">Disulfide bond</keyword>
<dbReference type="RefSeq" id="WP_184711755.1">
    <property type="nucleotide sequence ID" value="NZ_JACHKZ010000058.1"/>
</dbReference>
<keyword evidence="4" id="KW-0812">Transmembrane</keyword>
<dbReference type="InterPro" id="IPR008969">
    <property type="entry name" value="CarboxyPept-like_regulatory"/>
</dbReference>
<comment type="caution">
    <text evidence="6">The sequence shown here is derived from an EMBL/GenBank/DDBJ whole genome shotgun (WGS) entry which is preliminary data.</text>
</comment>
<keyword evidence="4" id="KW-1133">Transmembrane helix</keyword>
<evidence type="ECO:0000256" key="2">
    <source>
        <dbReference type="ARBA" id="ARBA00022737"/>
    </source>
</evidence>
<dbReference type="Gene3D" id="2.60.40.10">
    <property type="entry name" value="Immunoglobulins"/>
    <property type="match status" value="1"/>
</dbReference>
<accession>A0ABR6RLQ7</accession>
<gene>
    <name evidence="6" type="ORF">HNP33_004237</name>
</gene>
<keyword evidence="4" id="KW-0472">Membrane</keyword>
<dbReference type="InterPro" id="IPR056820">
    <property type="entry name" value="TEN_TTR-like"/>
</dbReference>
<evidence type="ECO:0000259" key="5">
    <source>
        <dbReference type="Pfam" id="PF25020"/>
    </source>
</evidence>
<dbReference type="EMBL" id="JACHKZ010000058">
    <property type="protein sequence ID" value="MBB6580106.1"/>
    <property type="molecule type" value="Genomic_DNA"/>
</dbReference>
<dbReference type="InterPro" id="IPR015919">
    <property type="entry name" value="Cadherin-like_sf"/>
</dbReference>
<name>A0ABR6RLQ7_9BURK</name>
<feature type="transmembrane region" description="Helical" evidence="4">
    <location>
        <begin position="143"/>
        <end position="164"/>
    </location>
</feature>
<evidence type="ECO:0000313" key="7">
    <source>
        <dbReference type="Proteomes" id="UP000562492"/>
    </source>
</evidence>
<keyword evidence="7" id="KW-1185">Reference proteome</keyword>
<feature type="domain" description="Teneurin TTR-like" evidence="5">
    <location>
        <begin position="417"/>
        <end position="499"/>
    </location>
</feature>
<dbReference type="PANTHER" id="PTHR11219:SF69">
    <property type="entry name" value="TENEURIN-A"/>
    <property type="match status" value="1"/>
</dbReference>
<evidence type="ECO:0000256" key="3">
    <source>
        <dbReference type="ARBA" id="ARBA00023157"/>
    </source>
</evidence>
<feature type="transmembrane region" description="Helical" evidence="4">
    <location>
        <begin position="176"/>
        <end position="200"/>
    </location>
</feature>
<keyword evidence="1" id="KW-0245">EGF-like domain</keyword>
<reference evidence="6 7" key="1">
    <citation type="submission" date="2020-08" db="EMBL/GenBank/DDBJ databases">
        <title>Functional genomics of gut bacteria from endangered species of beetles.</title>
        <authorList>
            <person name="Carlos-Shanley C."/>
        </authorList>
    </citation>
    <scope>NUCLEOTIDE SEQUENCE [LARGE SCALE GENOMIC DNA]</scope>
    <source>
        <strain evidence="6 7">S00124</strain>
    </source>
</reference>
<organism evidence="6 7">
    <name type="scientific">Comamonas odontotermitis</name>
    <dbReference type="NCBI Taxonomy" id="379895"/>
    <lineage>
        <taxon>Bacteria</taxon>
        <taxon>Pseudomonadati</taxon>
        <taxon>Pseudomonadota</taxon>
        <taxon>Betaproteobacteria</taxon>
        <taxon>Burkholderiales</taxon>
        <taxon>Comamonadaceae</taxon>
        <taxon>Comamonas</taxon>
    </lineage>
</organism>
<evidence type="ECO:0000256" key="1">
    <source>
        <dbReference type="ARBA" id="ARBA00022536"/>
    </source>
</evidence>
<evidence type="ECO:0000313" key="6">
    <source>
        <dbReference type="EMBL" id="MBB6580106.1"/>
    </source>
</evidence>
<dbReference type="Proteomes" id="UP000562492">
    <property type="component" value="Unassembled WGS sequence"/>
</dbReference>